<dbReference type="SUPFAM" id="SSF48403">
    <property type="entry name" value="Ankyrin repeat"/>
    <property type="match status" value="1"/>
</dbReference>
<dbReference type="PANTHER" id="PTHR24186">
    <property type="entry name" value="PROTEIN PHOSPHATASE 1 REGULATORY SUBUNIT"/>
    <property type="match status" value="1"/>
</dbReference>
<name>A0A1Z5KA49_FISSO</name>
<dbReference type="InterPro" id="IPR002110">
    <property type="entry name" value="Ankyrin_rpt"/>
</dbReference>
<dbReference type="PANTHER" id="PTHR24186:SF38">
    <property type="entry name" value="ANKYRIN REPEAT FAMILY PROTEIN"/>
    <property type="match status" value="1"/>
</dbReference>
<evidence type="ECO:0000313" key="4">
    <source>
        <dbReference type="EMBL" id="GAX22808.1"/>
    </source>
</evidence>
<organism evidence="4 5">
    <name type="scientific">Fistulifera solaris</name>
    <name type="common">Oleaginous diatom</name>
    <dbReference type="NCBI Taxonomy" id="1519565"/>
    <lineage>
        <taxon>Eukaryota</taxon>
        <taxon>Sar</taxon>
        <taxon>Stramenopiles</taxon>
        <taxon>Ochrophyta</taxon>
        <taxon>Bacillariophyta</taxon>
        <taxon>Bacillariophyceae</taxon>
        <taxon>Bacillariophycidae</taxon>
        <taxon>Naviculales</taxon>
        <taxon>Naviculaceae</taxon>
        <taxon>Fistulifera</taxon>
    </lineage>
</organism>
<dbReference type="AlphaFoldDB" id="A0A1Z5KA49"/>
<evidence type="ECO:0000256" key="2">
    <source>
        <dbReference type="ARBA" id="ARBA00023043"/>
    </source>
</evidence>
<dbReference type="EMBL" id="BDSP01000191">
    <property type="protein sequence ID" value="GAX22808.1"/>
    <property type="molecule type" value="Genomic_DNA"/>
</dbReference>
<keyword evidence="5" id="KW-1185">Reference proteome</keyword>
<evidence type="ECO:0000313" key="5">
    <source>
        <dbReference type="Proteomes" id="UP000198406"/>
    </source>
</evidence>
<dbReference type="GO" id="GO:0005886">
    <property type="term" value="C:plasma membrane"/>
    <property type="evidence" value="ECO:0007669"/>
    <property type="project" value="TreeGrafter"/>
</dbReference>
<dbReference type="OrthoDB" id="42656at2759"/>
<accession>A0A1Z5KA49</accession>
<evidence type="ECO:0000256" key="3">
    <source>
        <dbReference type="SAM" id="MobiDB-lite"/>
    </source>
</evidence>
<reference evidence="4 5" key="1">
    <citation type="journal article" date="2015" name="Plant Cell">
        <title>Oil accumulation by the oleaginous diatom Fistulifera solaris as revealed by the genome and transcriptome.</title>
        <authorList>
            <person name="Tanaka T."/>
            <person name="Maeda Y."/>
            <person name="Veluchamy A."/>
            <person name="Tanaka M."/>
            <person name="Abida H."/>
            <person name="Marechal E."/>
            <person name="Bowler C."/>
            <person name="Muto M."/>
            <person name="Sunaga Y."/>
            <person name="Tanaka M."/>
            <person name="Yoshino T."/>
            <person name="Taniguchi T."/>
            <person name="Fukuda Y."/>
            <person name="Nemoto M."/>
            <person name="Matsumoto M."/>
            <person name="Wong P.S."/>
            <person name="Aburatani S."/>
            <person name="Fujibuchi W."/>
        </authorList>
    </citation>
    <scope>NUCLEOTIDE SEQUENCE [LARGE SCALE GENOMIC DNA]</scope>
    <source>
        <strain evidence="4 5">JPCC DA0580</strain>
    </source>
</reference>
<dbReference type="Proteomes" id="UP000198406">
    <property type="component" value="Unassembled WGS sequence"/>
</dbReference>
<dbReference type="Gene3D" id="1.25.40.20">
    <property type="entry name" value="Ankyrin repeat-containing domain"/>
    <property type="match status" value="1"/>
</dbReference>
<evidence type="ECO:0000256" key="1">
    <source>
        <dbReference type="ARBA" id="ARBA00022737"/>
    </source>
</evidence>
<protein>
    <submittedName>
        <fullName evidence="4">Uncharacterized protein</fullName>
    </submittedName>
</protein>
<keyword evidence="2" id="KW-0040">ANK repeat</keyword>
<comment type="caution">
    <text evidence="4">The sequence shown here is derived from an EMBL/GenBank/DDBJ whole genome shotgun (WGS) entry which is preliminary data.</text>
</comment>
<feature type="region of interest" description="Disordered" evidence="3">
    <location>
        <begin position="1"/>
        <end position="22"/>
    </location>
</feature>
<keyword evidence="1" id="KW-0677">Repeat</keyword>
<feature type="compositionally biased region" description="Basic and acidic residues" evidence="3">
    <location>
        <begin position="13"/>
        <end position="22"/>
    </location>
</feature>
<dbReference type="SMART" id="SM00248">
    <property type="entry name" value="ANK"/>
    <property type="match status" value="6"/>
</dbReference>
<dbReference type="InParanoid" id="A0A1Z5KA49"/>
<dbReference type="InterPro" id="IPR036770">
    <property type="entry name" value="Ankyrin_rpt-contain_sf"/>
</dbReference>
<sequence>MKRPSEEDSNDSCSRKEEKTESLVDLLSQGRWDDALQNIRSNPSSLENTPDPTPLALACRSGAPYECISALLEACPKHLRRVLDSRGTPLHEAIVCENTETSVIELLLRKDEEMEGDRSTLLQDVDGFTPLHLLIRRRFQTHILQEGTNLLQILELLVRSCPDAVIVPDRGEYEEPPLVYAIKANVYAPVLGFEDDNRVERQIYEMVDCMLRYNPAAAGRVFTGFRGQYTALHSAVFHGRCTDTIELILRAEAASLTSPNQRRAALLQNTQGEIPLHFCAMRSERPRTVAVIADAAPEGVLKKDSSGLTPLHWLWIRFVSTLLTLENGGRGTNVTIALPSRRPLPLVEISRYAEFATLEQGNFDADSQLIKRMDPSIDFLRMRHIPIEILADSDCLRRASRSVELLRRIREQHLEAIRTNSDEMKEWTREEVVTAFFWSKVISLLQSANKAAGVPFVGERNLLHIALSSKCCPSWICYMVAQMYPEEWMLKDGKGRLPLHCAAGRSWDRWDWPCPEPLGDATATKLLLYDSLRIMKWALDLTPPEVLHIVDNDSRLVLHHVINTFVTASALISRPMQDDPFDDMLLLIRNIVRLNPDALHCRDGVTMLYPFQQAATRTTAAVSHHSQHASILRSDLLSVSLAYELLRESPTILEIARGH</sequence>
<proteinExistence type="predicted"/>
<gene>
    <name evidence="4" type="ORF">FisN_24Lh090</name>
</gene>